<keyword evidence="9" id="KW-1185">Reference proteome</keyword>
<sequence length="1320" mass="140095">MGRDSGRSMLFNALRCAVLGCLCILLLQSRPALSQVDEGAITGTVQDTSGAVVPNADVTLLNIDQGITLQTKTNSSGGYTFSPVRIGHYTLTVTATGFAKTTQTKITVQVAQVVQVNVSLKPGATTETVEVNTAPPVLQTEEASVGQVIGEAQVNALPLNGRNFTFLAQLGAGMQTPQPDTRGNAASGAFSANGLRPSQNNYLIDGIDNNSNAVDFLNGTNFVILPPVDAIQEFKVQTADFSAELGRSAGAVMNATIKSGTNSIHGAVWEFFRNDKLDAADYFENNNGQPRGKLRQNQFGASFGGPIIKNKVFIFGDYEGFRRVQGTPENGNVPTKLMRSSGYTDLSDILTFNSGSRTDALGRSIPSGTILDPATTRYLAAGAIDPVSGLKNTGGQAYVRDPFGTCGPATATFTAAACNLNHIPAGRLSNPESQAAINILNLFPEPNSGLQTFSSSPALYEHRNQFDIRGDVNPNDKNQIFGRYSMSDDPIFIPGIFGGVADGGSFDQGEQTARSHQMVAGYTHVFSPNVINQVRGGFAHLHTTRFGPVATEAGIPAKYGIAGIPQPPTDGPENGGLPAFGIGNLAQLGSNAFLPSDEVSQTLQVTDDFTRIYGKHGFKMGIEYQNVKFSTLQPAWSHGQFNYGGGFTDIPNQSSTTGGVAQFVLPAQANSYNFADTPSAKKFDYSGGSDGVFASNIATTHDQRVYFATYFQDDWKMTPKLTLNLGLRWDYFGPINEVGGAQANFVPYALPDKNLGSPTFLIPATGSGNRKLSTGTPDTPGTCAGIGCYGFVDLLAKDGITLMQTNRYGKGLVQTQKTNFAPRVGFAYQVDPKLVVRGGFGVFYNAFENQGYGPNIGENYPFVFNLSYFSQSNPTGTSIDGQVAPISYNSPFASCSTAGGNPGSGHGTATFTSGFSCIPLTSTAVNALGVGLQGMQFDYKTPHTFSSNLSVQYSITRSIAAQAAYVFTQGSSLQTNVGYQLVNQLLPSGLDTKNCGAFSDFPNGACVPFKDFGGGSYSANLGDSTYHALQTKIEDQFSNGLTFLATYTWSKTMSDAGDLLNGGASGNGNNSGPFRALGIPGLGPRFDWGPANFDVRNVFHFSGGYQLPFGKGMKYMNTGGIANAILGGWAMNWIVTAQGGPPLDFSCPSGSVSGAGCRTVLVKGQSQQRGIKTKTIDGAPRPFWLNNAAAFNQPCQLGWNGTDPNTLAPIPDSPKGCLPETGAAALGSKPGNTVGPGIHRFDYSVFKKFQITERISTEFRAEFFNILNHPNFNPPNFGGNGVVAIGGSGNYTDPHFGEVGSTRFNPYDPRQIQFALKLYY</sequence>
<keyword evidence="6" id="KW-0998">Cell outer membrane</keyword>
<evidence type="ECO:0000256" key="5">
    <source>
        <dbReference type="ARBA" id="ARBA00023136"/>
    </source>
</evidence>
<evidence type="ECO:0000259" key="7">
    <source>
        <dbReference type="Pfam" id="PF25183"/>
    </source>
</evidence>
<evidence type="ECO:0000313" key="8">
    <source>
        <dbReference type="EMBL" id="UWZ86591.1"/>
    </source>
</evidence>
<dbReference type="GO" id="GO:0009279">
    <property type="term" value="C:cell outer membrane"/>
    <property type="evidence" value="ECO:0007669"/>
    <property type="project" value="UniProtKB-SubCell"/>
</dbReference>
<dbReference type="InterPro" id="IPR057601">
    <property type="entry name" value="Oar-like_b-barrel"/>
</dbReference>
<dbReference type="PANTHER" id="PTHR30069">
    <property type="entry name" value="TONB-DEPENDENT OUTER MEMBRANE RECEPTOR"/>
    <property type="match status" value="1"/>
</dbReference>
<name>A0A9J7BV89_9BACT</name>
<dbReference type="GO" id="GO:0044718">
    <property type="term" value="P:siderophore transmembrane transport"/>
    <property type="evidence" value="ECO:0007669"/>
    <property type="project" value="TreeGrafter"/>
</dbReference>
<keyword evidence="2" id="KW-0813">Transport</keyword>
<feature type="domain" description="TonB-dependent transporter Oar-like beta-barrel" evidence="7">
    <location>
        <begin position="256"/>
        <end position="1313"/>
    </location>
</feature>
<dbReference type="Pfam" id="PF13620">
    <property type="entry name" value="CarboxypepD_reg"/>
    <property type="match status" value="1"/>
</dbReference>
<evidence type="ECO:0000256" key="4">
    <source>
        <dbReference type="ARBA" id="ARBA00022692"/>
    </source>
</evidence>
<comment type="subcellular location">
    <subcellularLocation>
        <location evidence="1">Cell outer membrane</location>
        <topology evidence="1">Multi-pass membrane protein</topology>
    </subcellularLocation>
</comment>
<dbReference type="KEGG" id="orp:MOP44_11745"/>
<protein>
    <submittedName>
        <fullName evidence="8">TonB-dependent receptor</fullName>
    </submittedName>
</protein>
<dbReference type="Pfam" id="PF25183">
    <property type="entry name" value="OMP_b-brl_4"/>
    <property type="match status" value="1"/>
</dbReference>
<reference evidence="8" key="1">
    <citation type="submission" date="2021-04" db="EMBL/GenBank/DDBJ databases">
        <title>Phylogenetic analysis of Acidobacteriaceae.</title>
        <authorList>
            <person name="Qiu L."/>
            <person name="Zhang Q."/>
        </authorList>
    </citation>
    <scope>NUCLEOTIDE SEQUENCE</scope>
    <source>
        <strain evidence="8">DSM 25168</strain>
    </source>
</reference>
<keyword evidence="3" id="KW-1134">Transmembrane beta strand</keyword>
<evidence type="ECO:0000256" key="3">
    <source>
        <dbReference type="ARBA" id="ARBA00022452"/>
    </source>
</evidence>
<evidence type="ECO:0000256" key="6">
    <source>
        <dbReference type="ARBA" id="ARBA00023237"/>
    </source>
</evidence>
<dbReference type="Gene3D" id="2.40.170.20">
    <property type="entry name" value="TonB-dependent receptor, beta-barrel domain"/>
    <property type="match status" value="1"/>
</dbReference>
<dbReference type="GO" id="GO:0015344">
    <property type="term" value="F:siderophore uptake transmembrane transporter activity"/>
    <property type="evidence" value="ECO:0007669"/>
    <property type="project" value="TreeGrafter"/>
</dbReference>
<keyword evidence="4" id="KW-0812">Transmembrane</keyword>
<dbReference type="SUPFAM" id="SSF49464">
    <property type="entry name" value="Carboxypeptidase regulatory domain-like"/>
    <property type="match status" value="1"/>
</dbReference>
<evidence type="ECO:0000256" key="2">
    <source>
        <dbReference type="ARBA" id="ARBA00022448"/>
    </source>
</evidence>
<gene>
    <name evidence="8" type="ORF">MOP44_11745</name>
</gene>
<evidence type="ECO:0000256" key="1">
    <source>
        <dbReference type="ARBA" id="ARBA00004571"/>
    </source>
</evidence>
<proteinExistence type="predicted"/>
<dbReference type="InterPro" id="IPR039426">
    <property type="entry name" value="TonB-dep_rcpt-like"/>
</dbReference>
<accession>A0A9J7BV89</accession>
<keyword evidence="5" id="KW-0472">Membrane</keyword>
<dbReference type="PANTHER" id="PTHR30069:SF46">
    <property type="entry name" value="OAR PROTEIN"/>
    <property type="match status" value="1"/>
</dbReference>
<dbReference type="RefSeq" id="WP_260796229.1">
    <property type="nucleotide sequence ID" value="NZ_CP093313.1"/>
</dbReference>
<dbReference type="Proteomes" id="UP001059380">
    <property type="component" value="Chromosome"/>
</dbReference>
<evidence type="ECO:0000313" key="9">
    <source>
        <dbReference type="Proteomes" id="UP001059380"/>
    </source>
</evidence>
<dbReference type="EMBL" id="CP093313">
    <property type="protein sequence ID" value="UWZ86591.1"/>
    <property type="molecule type" value="Genomic_DNA"/>
</dbReference>
<dbReference type="SUPFAM" id="SSF56935">
    <property type="entry name" value="Porins"/>
    <property type="match status" value="1"/>
</dbReference>
<dbReference type="InterPro" id="IPR036942">
    <property type="entry name" value="Beta-barrel_TonB_sf"/>
</dbReference>
<organism evidence="8 9">
    <name type="scientific">Occallatibacter riparius</name>
    <dbReference type="NCBI Taxonomy" id="1002689"/>
    <lineage>
        <taxon>Bacteria</taxon>
        <taxon>Pseudomonadati</taxon>
        <taxon>Acidobacteriota</taxon>
        <taxon>Terriglobia</taxon>
        <taxon>Terriglobales</taxon>
        <taxon>Acidobacteriaceae</taxon>
        <taxon>Occallatibacter</taxon>
    </lineage>
</organism>
<keyword evidence="8" id="KW-0675">Receptor</keyword>
<dbReference type="InterPro" id="IPR008969">
    <property type="entry name" value="CarboxyPept-like_regulatory"/>
</dbReference>
<dbReference type="Gene3D" id="2.60.40.1120">
    <property type="entry name" value="Carboxypeptidase-like, regulatory domain"/>
    <property type="match status" value="1"/>
</dbReference>